<dbReference type="Gene3D" id="2.60.120.1350">
    <property type="entry name" value="Protein of unknown function DUF4465"/>
    <property type="match status" value="1"/>
</dbReference>
<evidence type="ECO:0000313" key="2">
    <source>
        <dbReference type="EMBL" id="QDV75998.1"/>
    </source>
</evidence>
<name>A0A518KDY2_9BACT</name>
<evidence type="ECO:0000256" key="1">
    <source>
        <dbReference type="SAM" id="SignalP"/>
    </source>
</evidence>
<dbReference type="KEGG" id="bmei:Spa11_42220"/>
<proteinExistence type="predicted"/>
<dbReference type="AlphaFoldDB" id="A0A518KDY2"/>
<organism evidence="2 3">
    <name type="scientific">Botrimarina mediterranea</name>
    <dbReference type="NCBI Taxonomy" id="2528022"/>
    <lineage>
        <taxon>Bacteria</taxon>
        <taxon>Pseudomonadati</taxon>
        <taxon>Planctomycetota</taxon>
        <taxon>Planctomycetia</taxon>
        <taxon>Pirellulales</taxon>
        <taxon>Lacipirellulaceae</taxon>
        <taxon>Botrimarina</taxon>
    </lineage>
</organism>
<protein>
    <recommendedName>
        <fullName evidence="4">PEP-CTERM protein-sorting domain-containing protein</fullName>
    </recommendedName>
</protein>
<keyword evidence="3" id="KW-1185">Reference proteome</keyword>
<evidence type="ECO:0008006" key="4">
    <source>
        <dbReference type="Google" id="ProtNLM"/>
    </source>
</evidence>
<feature type="chain" id="PRO_5022219397" description="PEP-CTERM protein-sorting domain-containing protein" evidence="1">
    <location>
        <begin position="24"/>
        <end position="289"/>
    </location>
</feature>
<dbReference type="InterPro" id="IPR027828">
    <property type="entry name" value="DUF4465"/>
</dbReference>
<feature type="signal peptide" evidence="1">
    <location>
        <begin position="1"/>
        <end position="23"/>
    </location>
</feature>
<dbReference type="RefSeq" id="WP_145116298.1">
    <property type="nucleotide sequence ID" value="NZ_CP036349.1"/>
</dbReference>
<dbReference type="NCBIfam" id="TIGR02595">
    <property type="entry name" value="PEP_CTERM"/>
    <property type="match status" value="1"/>
</dbReference>
<evidence type="ECO:0000313" key="3">
    <source>
        <dbReference type="Proteomes" id="UP000316426"/>
    </source>
</evidence>
<keyword evidence="1" id="KW-0732">Signal</keyword>
<dbReference type="EMBL" id="CP036349">
    <property type="protein sequence ID" value="QDV75998.1"/>
    <property type="molecule type" value="Genomic_DNA"/>
</dbReference>
<gene>
    <name evidence="2" type="ORF">Spa11_42220</name>
</gene>
<dbReference type="Pfam" id="PF14717">
    <property type="entry name" value="DUF4465"/>
    <property type="match status" value="1"/>
</dbReference>
<dbReference type="InterPro" id="IPR013424">
    <property type="entry name" value="Ice-binding_C"/>
</dbReference>
<reference evidence="2 3" key="1">
    <citation type="submission" date="2019-02" db="EMBL/GenBank/DDBJ databases">
        <title>Deep-cultivation of Planctomycetes and their phenomic and genomic characterization uncovers novel biology.</title>
        <authorList>
            <person name="Wiegand S."/>
            <person name="Jogler M."/>
            <person name="Boedeker C."/>
            <person name="Pinto D."/>
            <person name="Vollmers J."/>
            <person name="Rivas-Marin E."/>
            <person name="Kohn T."/>
            <person name="Peeters S.H."/>
            <person name="Heuer A."/>
            <person name="Rast P."/>
            <person name="Oberbeckmann S."/>
            <person name="Bunk B."/>
            <person name="Jeske O."/>
            <person name="Meyerdierks A."/>
            <person name="Storesund J.E."/>
            <person name="Kallscheuer N."/>
            <person name="Luecker S."/>
            <person name="Lage O.M."/>
            <person name="Pohl T."/>
            <person name="Merkel B.J."/>
            <person name="Hornburger P."/>
            <person name="Mueller R.-W."/>
            <person name="Bruemmer F."/>
            <person name="Labrenz M."/>
            <person name="Spormann A.M."/>
            <person name="Op den Camp H."/>
            <person name="Overmann J."/>
            <person name="Amann R."/>
            <person name="Jetten M.S.M."/>
            <person name="Mascher T."/>
            <person name="Medema M.H."/>
            <person name="Devos D.P."/>
            <person name="Kaster A.-K."/>
            <person name="Ovreas L."/>
            <person name="Rohde M."/>
            <person name="Galperin M.Y."/>
            <person name="Jogler C."/>
        </authorList>
    </citation>
    <scope>NUCLEOTIDE SEQUENCE [LARGE SCALE GENOMIC DNA]</scope>
    <source>
        <strain evidence="2 3">Spa11</strain>
    </source>
</reference>
<accession>A0A518KDY2</accession>
<dbReference type="Proteomes" id="UP000316426">
    <property type="component" value="Chromosome"/>
</dbReference>
<sequence precursor="true">MNLRHALLSLSLLLAGSVASAHAAQSVVDFDDLTLAPESRWVGPDPNGDTVDGAFGPEVRGAFASHGAAFGNVYDLSFSTWSGFAYSNESDNTTPGFGNQHSAITGDGHGPGADNYGLAFAASTLGSGPIDAAALAGLPTITLPSGHSVESVWITNTTYAALSMRDGDSFAKKFGGESGTDEDWFMVTAYGVDAEGGVLDASVDFYLADFRSANSAEDYLVTDWTEWDLSPLAGAASLHFDFSSSDVGAFGINTPTYFAIDDLTLNTIPEPASILLVAIGCVAIAARKA</sequence>